<name>A0A9D1ILN9_9BACT</name>
<evidence type="ECO:0000259" key="1">
    <source>
        <dbReference type="SMART" id="SM00849"/>
    </source>
</evidence>
<protein>
    <submittedName>
        <fullName evidence="2">MBL fold metallo-hydrolase</fullName>
    </submittedName>
</protein>
<dbReference type="Proteomes" id="UP000824076">
    <property type="component" value="Unassembled WGS sequence"/>
</dbReference>
<reference evidence="2" key="1">
    <citation type="submission" date="2020-10" db="EMBL/GenBank/DDBJ databases">
        <authorList>
            <person name="Gilroy R."/>
        </authorList>
    </citation>
    <scope>NUCLEOTIDE SEQUENCE</scope>
    <source>
        <strain evidence="2">17073</strain>
    </source>
</reference>
<dbReference type="InterPro" id="IPR001279">
    <property type="entry name" value="Metallo-B-lactamas"/>
</dbReference>
<dbReference type="PANTHER" id="PTHR47619">
    <property type="entry name" value="METALLO-HYDROLASE YYCJ-RELATED"/>
    <property type="match status" value="1"/>
</dbReference>
<gene>
    <name evidence="2" type="ORF">IAD18_08245</name>
</gene>
<dbReference type="Gene3D" id="3.60.15.10">
    <property type="entry name" value="Ribonuclease Z/Hydroxyacylglutathione hydrolase-like"/>
    <property type="match status" value="1"/>
</dbReference>
<dbReference type="PANTHER" id="PTHR47619:SF1">
    <property type="entry name" value="EXODEOXYRIBONUCLEASE WALJ"/>
    <property type="match status" value="1"/>
</dbReference>
<dbReference type="InterPro" id="IPR052533">
    <property type="entry name" value="WalJ/YycJ-like"/>
</dbReference>
<reference evidence="2" key="2">
    <citation type="journal article" date="2021" name="PeerJ">
        <title>Extensive microbial diversity within the chicken gut microbiome revealed by metagenomics and culture.</title>
        <authorList>
            <person name="Gilroy R."/>
            <person name="Ravi A."/>
            <person name="Getino M."/>
            <person name="Pursley I."/>
            <person name="Horton D.L."/>
            <person name="Alikhan N.F."/>
            <person name="Baker D."/>
            <person name="Gharbi K."/>
            <person name="Hall N."/>
            <person name="Watson M."/>
            <person name="Adriaenssens E.M."/>
            <person name="Foster-Nyarko E."/>
            <person name="Jarju S."/>
            <person name="Secka A."/>
            <person name="Antonio M."/>
            <person name="Oren A."/>
            <person name="Chaudhuri R.R."/>
            <person name="La Ragione R."/>
            <person name="Hildebrand F."/>
            <person name="Pallen M.J."/>
        </authorList>
    </citation>
    <scope>NUCLEOTIDE SEQUENCE</scope>
    <source>
        <strain evidence="2">17073</strain>
    </source>
</reference>
<accession>A0A9D1ILN9</accession>
<dbReference type="InterPro" id="IPR036866">
    <property type="entry name" value="RibonucZ/Hydroxyglut_hydro"/>
</dbReference>
<evidence type="ECO:0000313" key="2">
    <source>
        <dbReference type="EMBL" id="HIU39638.1"/>
    </source>
</evidence>
<sequence length="344" mass="38366">MPIKKKYKTTAGAMQGSLFDEEFSEDSASGIAGLSGGIDMRRNVQSEKRSELSAPVAEINDSGVFRFLSFGSGSSGNCSFIGNENGGFLIDAGIDIKFVIEKLAENNIAPEAIKGICLTHDHGDHIRYAYAFLRKYRTIGLFCTNRVLNGILRHHNISRRIKDYHVAIYKEIPFKLGDFEITAFDVPHDGSCNSGFSIAYGDARFVLATDLGSVSERARHYMENADYLVIESNYDAKMLEEGEYPDYLKSRIRAENGHLDNADAAAFLKEIYSKKLKYVFLCHLSNNNNRPEIARQTIEKALLEAGASVGDASDSLLDRAKDVQLTVLPRHEATRCFKFHVRLK</sequence>
<dbReference type="SMART" id="SM00849">
    <property type="entry name" value="Lactamase_B"/>
    <property type="match status" value="1"/>
</dbReference>
<dbReference type="AlphaFoldDB" id="A0A9D1ILN9"/>
<comment type="caution">
    <text evidence="2">The sequence shown here is derived from an EMBL/GenBank/DDBJ whole genome shotgun (WGS) entry which is preliminary data.</text>
</comment>
<feature type="domain" description="Metallo-beta-lactamase" evidence="1">
    <location>
        <begin position="75"/>
        <end position="251"/>
    </location>
</feature>
<dbReference type="Pfam" id="PF12706">
    <property type="entry name" value="Lactamase_B_2"/>
    <property type="match status" value="1"/>
</dbReference>
<dbReference type="SUPFAM" id="SSF56281">
    <property type="entry name" value="Metallo-hydrolase/oxidoreductase"/>
    <property type="match status" value="1"/>
</dbReference>
<organism evidence="2 3">
    <name type="scientific">Candidatus Limisoma intestinavium</name>
    <dbReference type="NCBI Taxonomy" id="2840856"/>
    <lineage>
        <taxon>Bacteria</taxon>
        <taxon>Pseudomonadati</taxon>
        <taxon>Bacteroidota</taxon>
        <taxon>Bacteroidia</taxon>
        <taxon>Bacteroidales</taxon>
        <taxon>Candidatus Limisoma</taxon>
    </lineage>
</organism>
<proteinExistence type="predicted"/>
<evidence type="ECO:0000313" key="3">
    <source>
        <dbReference type="Proteomes" id="UP000824076"/>
    </source>
</evidence>
<dbReference type="EMBL" id="DVMS01000232">
    <property type="protein sequence ID" value="HIU39638.1"/>
    <property type="molecule type" value="Genomic_DNA"/>
</dbReference>